<sequence length="127" mass="14823">MGSRRPIRRVTHYMRQQFIIGSKYDESMREWELIAAINSLRNELAHKLESPEREKKLRRVKELYFREAAGLEGIENIKNESDTTILCCACGHCGGFLAKFEADSKALRHMVHTMDRQINPDLRAFEL</sequence>
<dbReference type="AlphaFoldDB" id="A0A2N4UB85"/>
<evidence type="ECO:0000313" key="1">
    <source>
        <dbReference type="EMBL" id="PLC52258.1"/>
    </source>
</evidence>
<comment type="caution">
    <text evidence="1">The sequence shown here is derived from an EMBL/GenBank/DDBJ whole genome shotgun (WGS) entry which is preliminary data.</text>
</comment>
<name>A0A2N4UB85_9BURK</name>
<accession>A0A2N4UB85</accession>
<protein>
    <submittedName>
        <fullName evidence="1">Uncharacterized protein</fullName>
    </submittedName>
</protein>
<dbReference type="Proteomes" id="UP000234328">
    <property type="component" value="Unassembled WGS sequence"/>
</dbReference>
<dbReference type="EMBL" id="PDNV01000014">
    <property type="protein sequence ID" value="PLC52258.1"/>
    <property type="molecule type" value="Genomic_DNA"/>
</dbReference>
<keyword evidence="2" id="KW-1185">Reference proteome</keyword>
<organism evidence="1 2">
    <name type="scientific">Pollutimonas nitritireducens</name>
    <dbReference type="NCBI Taxonomy" id="2045209"/>
    <lineage>
        <taxon>Bacteria</taxon>
        <taxon>Pseudomonadati</taxon>
        <taxon>Pseudomonadota</taxon>
        <taxon>Betaproteobacteria</taxon>
        <taxon>Burkholderiales</taxon>
        <taxon>Alcaligenaceae</taxon>
        <taxon>Pollutimonas</taxon>
    </lineage>
</organism>
<reference evidence="1 2" key="1">
    <citation type="submission" date="2017-10" db="EMBL/GenBank/DDBJ databases">
        <title>Two draft genome sequences of Pusillimonas sp. strains isolated from a nitrate- and radionuclide-contaminated groundwater in Russia.</title>
        <authorList>
            <person name="Grouzdev D.S."/>
            <person name="Tourova T.P."/>
            <person name="Goeva M.A."/>
            <person name="Babich T.L."/>
            <person name="Sokolova D.S."/>
            <person name="Abdullin R."/>
            <person name="Poltaraus A.B."/>
            <person name="Toshchakov S.V."/>
            <person name="Nazina T.N."/>
        </authorList>
    </citation>
    <scope>NUCLEOTIDE SEQUENCE [LARGE SCALE GENOMIC DNA]</scope>
    <source>
        <strain evidence="1 2">JR1/69-2-13</strain>
    </source>
</reference>
<gene>
    <name evidence="1" type="ORF">CR155_18550</name>
</gene>
<proteinExistence type="predicted"/>
<evidence type="ECO:0000313" key="2">
    <source>
        <dbReference type="Proteomes" id="UP000234328"/>
    </source>
</evidence>